<protein>
    <recommendedName>
        <fullName evidence="6">Transcription repressor</fullName>
    </recommendedName>
    <alternativeName>
        <fullName evidence="6">Ovate family protein</fullName>
    </alternativeName>
</protein>
<sequence length="222" mass="23568">MPTTVGKNVNLCFIKIKFPLTSSSLLTSACNSLPLPSSSSAAVATPSSLLFNSYNSSSKSSTHSSSSSSSDDPHPDLEPDFATAFASNRFFFTSPGSSNSIIESTLSSTATTQQPLDTLGAGEPTAFKDSVAVPTFSPDPYMDFRRSMEEMVEASTLIDAKAKGDYLHELLLCYLALNPKSTHKFIVGAFADLVVSLVSTEGGNRNSDVTVIAGDRIPRQCM</sequence>
<evidence type="ECO:0000256" key="2">
    <source>
        <dbReference type="ARBA" id="ARBA00022491"/>
    </source>
</evidence>
<dbReference type="PANTHER" id="PTHR33057">
    <property type="entry name" value="TRANSCRIPTION REPRESSOR OFP7-RELATED"/>
    <property type="match status" value="1"/>
</dbReference>
<dbReference type="InterPro" id="IPR038933">
    <property type="entry name" value="Ovate"/>
</dbReference>
<accession>A0ABR2RRK5</accession>
<dbReference type="InterPro" id="IPR006458">
    <property type="entry name" value="Ovate_C"/>
</dbReference>
<feature type="domain" description="OVATE" evidence="8">
    <location>
        <begin position="133"/>
        <end position="196"/>
    </location>
</feature>
<gene>
    <name evidence="9" type="ORF">V6N11_006685</name>
</gene>
<evidence type="ECO:0000256" key="7">
    <source>
        <dbReference type="SAM" id="MobiDB-lite"/>
    </source>
</evidence>
<keyword evidence="4 6" id="KW-0804">Transcription</keyword>
<evidence type="ECO:0000256" key="4">
    <source>
        <dbReference type="ARBA" id="ARBA00023163"/>
    </source>
</evidence>
<dbReference type="Pfam" id="PF04844">
    <property type="entry name" value="Ovate"/>
    <property type="match status" value="1"/>
</dbReference>
<dbReference type="PROSITE" id="PS51257">
    <property type="entry name" value="PROKAR_LIPOPROTEIN"/>
    <property type="match status" value="1"/>
</dbReference>
<dbReference type="EMBL" id="JBBPBN010000021">
    <property type="protein sequence ID" value="KAK9015585.1"/>
    <property type="molecule type" value="Genomic_DNA"/>
</dbReference>
<comment type="caution">
    <text evidence="9">The sequence shown here is derived from an EMBL/GenBank/DDBJ whole genome shotgun (WGS) entry which is preliminary data.</text>
</comment>
<evidence type="ECO:0000256" key="1">
    <source>
        <dbReference type="ARBA" id="ARBA00004123"/>
    </source>
</evidence>
<evidence type="ECO:0000256" key="3">
    <source>
        <dbReference type="ARBA" id="ARBA00023015"/>
    </source>
</evidence>
<keyword evidence="3 6" id="KW-0805">Transcription regulation</keyword>
<evidence type="ECO:0000313" key="10">
    <source>
        <dbReference type="Proteomes" id="UP001396334"/>
    </source>
</evidence>
<dbReference type="NCBIfam" id="TIGR01568">
    <property type="entry name" value="A_thal_3678"/>
    <property type="match status" value="1"/>
</dbReference>
<evidence type="ECO:0000313" key="9">
    <source>
        <dbReference type="EMBL" id="KAK9015585.1"/>
    </source>
</evidence>
<evidence type="ECO:0000256" key="5">
    <source>
        <dbReference type="ARBA" id="ARBA00023242"/>
    </source>
</evidence>
<evidence type="ECO:0000259" key="8">
    <source>
        <dbReference type="PROSITE" id="PS51754"/>
    </source>
</evidence>
<dbReference type="PANTHER" id="PTHR33057:SF21">
    <property type="entry name" value="TRANSCRIPTION REPRESSOR"/>
    <property type="match status" value="1"/>
</dbReference>
<name>A0ABR2RRK5_9ROSI</name>
<dbReference type="Proteomes" id="UP001396334">
    <property type="component" value="Unassembled WGS sequence"/>
</dbReference>
<keyword evidence="5 6" id="KW-0539">Nucleus</keyword>
<keyword evidence="2 6" id="KW-0678">Repressor</keyword>
<evidence type="ECO:0000256" key="6">
    <source>
        <dbReference type="RuleBase" id="RU367028"/>
    </source>
</evidence>
<feature type="compositionally biased region" description="Low complexity" evidence="7">
    <location>
        <begin position="58"/>
        <end position="70"/>
    </location>
</feature>
<dbReference type="PROSITE" id="PS51754">
    <property type="entry name" value="OVATE"/>
    <property type="match status" value="1"/>
</dbReference>
<comment type="subcellular location">
    <subcellularLocation>
        <location evidence="1 6">Nucleus</location>
    </subcellularLocation>
</comment>
<feature type="region of interest" description="Disordered" evidence="7">
    <location>
        <begin position="58"/>
        <end position="78"/>
    </location>
</feature>
<comment type="function">
    <text evidence="6">Transcriptional repressor that regulates multiple aspects of plant growth and development.</text>
</comment>
<organism evidence="9 10">
    <name type="scientific">Hibiscus sabdariffa</name>
    <name type="common">roselle</name>
    <dbReference type="NCBI Taxonomy" id="183260"/>
    <lineage>
        <taxon>Eukaryota</taxon>
        <taxon>Viridiplantae</taxon>
        <taxon>Streptophyta</taxon>
        <taxon>Embryophyta</taxon>
        <taxon>Tracheophyta</taxon>
        <taxon>Spermatophyta</taxon>
        <taxon>Magnoliopsida</taxon>
        <taxon>eudicotyledons</taxon>
        <taxon>Gunneridae</taxon>
        <taxon>Pentapetalae</taxon>
        <taxon>rosids</taxon>
        <taxon>malvids</taxon>
        <taxon>Malvales</taxon>
        <taxon>Malvaceae</taxon>
        <taxon>Malvoideae</taxon>
        <taxon>Hibiscus</taxon>
    </lineage>
</organism>
<keyword evidence="10" id="KW-1185">Reference proteome</keyword>
<proteinExistence type="predicted"/>
<reference evidence="9 10" key="1">
    <citation type="journal article" date="2024" name="G3 (Bethesda)">
        <title>Genome assembly of Hibiscus sabdariffa L. provides insights into metabolisms of medicinal natural products.</title>
        <authorList>
            <person name="Kim T."/>
        </authorList>
    </citation>
    <scope>NUCLEOTIDE SEQUENCE [LARGE SCALE GENOMIC DNA]</scope>
    <source>
        <strain evidence="9">TK-2024</strain>
        <tissue evidence="9">Old leaves</tissue>
    </source>
</reference>